<organism evidence="7 8">
    <name type="scientific">Sodiomyces alkalinus (strain CBS 110278 / VKM F-3762 / F11)</name>
    <name type="common">Alkaliphilic filamentous fungus</name>
    <dbReference type="NCBI Taxonomy" id="1314773"/>
    <lineage>
        <taxon>Eukaryota</taxon>
        <taxon>Fungi</taxon>
        <taxon>Dikarya</taxon>
        <taxon>Ascomycota</taxon>
        <taxon>Pezizomycotina</taxon>
        <taxon>Sordariomycetes</taxon>
        <taxon>Hypocreomycetidae</taxon>
        <taxon>Glomerellales</taxon>
        <taxon>Plectosphaerellaceae</taxon>
        <taxon>Sodiomyces</taxon>
    </lineage>
</organism>
<protein>
    <recommendedName>
        <fullName evidence="6">HIG1 domain-containing protein</fullName>
    </recommendedName>
</protein>
<feature type="region of interest" description="Disordered" evidence="5">
    <location>
        <begin position="83"/>
        <end position="163"/>
    </location>
</feature>
<keyword evidence="3" id="KW-1133">Transmembrane helix</keyword>
<evidence type="ECO:0000256" key="5">
    <source>
        <dbReference type="SAM" id="MobiDB-lite"/>
    </source>
</evidence>
<evidence type="ECO:0000313" key="8">
    <source>
        <dbReference type="Proteomes" id="UP000272025"/>
    </source>
</evidence>
<dbReference type="PROSITE" id="PS51503">
    <property type="entry name" value="HIG1"/>
    <property type="match status" value="1"/>
</dbReference>
<dbReference type="GeneID" id="39579361"/>
<name>A0A3N2PKK4_SODAK</name>
<accession>A0A3N2PKK4</accession>
<dbReference type="AlphaFoldDB" id="A0A3N2PKK4"/>
<evidence type="ECO:0000313" key="7">
    <source>
        <dbReference type="EMBL" id="ROT35039.1"/>
    </source>
</evidence>
<feature type="compositionally biased region" description="Basic and acidic residues" evidence="5">
    <location>
        <begin position="147"/>
        <end position="163"/>
    </location>
</feature>
<evidence type="ECO:0000256" key="3">
    <source>
        <dbReference type="ARBA" id="ARBA00022989"/>
    </source>
</evidence>
<evidence type="ECO:0000259" key="6">
    <source>
        <dbReference type="PROSITE" id="PS51503"/>
    </source>
</evidence>
<keyword evidence="4" id="KW-0472">Membrane</keyword>
<evidence type="ECO:0000256" key="2">
    <source>
        <dbReference type="ARBA" id="ARBA00022692"/>
    </source>
</evidence>
<dbReference type="STRING" id="1314773.A0A3N2PKK4"/>
<dbReference type="Pfam" id="PF04588">
    <property type="entry name" value="HIG_1_N"/>
    <property type="match status" value="1"/>
</dbReference>
<dbReference type="InterPro" id="IPR007667">
    <property type="entry name" value="Hypoxia_induced_domain"/>
</dbReference>
<sequence length="163" mass="17817">MFRARVAAQGFTVLAMVAGGMYYSKDRQVSQEIRKLKDQKEKEEKRQRWIRELEVRDEEEKALKAMMADRKAQVQAARAASAAAAAAAEQKGEEESKQGPGVLGALGLSGGWGKPQETVDSDAQAEKERKAADEAAAVMRKVRGPIKPKDTSTKDGIDDSPKK</sequence>
<feature type="compositionally biased region" description="Gly residues" evidence="5">
    <location>
        <begin position="101"/>
        <end position="113"/>
    </location>
</feature>
<proteinExistence type="predicted"/>
<reference evidence="7 8" key="1">
    <citation type="journal article" date="2018" name="Mol. Ecol.">
        <title>The obligate alkalophilic soda-lake fungus Sodiomyces alkalinus has shifted to a protein diet.</title>
        <authorList>
            <person name="Grum-Grzhimaylo A.A."/>
            <person name="Falkoski D.L."/>
            <person name="van den Heuvel J."/>
            <person name="Valero-Jimenez C.A."/>
            <person name="Min B."/>
            <person name="Choi I.G."/>
            <person name="Lipzen A."/>
            <person name="Daum C.G."/>
            <person name="Aanen D.K."/>
            <person name="Tsang A."/>
            <person name="Henrissat B."/>
            <person name="Bilanenko E.N."/>
            <person name="de Vries R.P."/>
            <person name="van Kan J.A.L."/>
            <person name="Grigoriev I.V."/>
            <person name="Debets A.J.M."/>
        </authorList>
    </citation>
    <scope>NUCLEOTIDE SEQUENCE [LARGE SCALE GENOMIC DNA]</scope>
    <source>
        <strain evidence="7 8">F11</strain>
    </source>
</reference>
<dbReference type="OrthoDB" id="6604018at2759"/>
<feature type="domain" description="HIG1" evidence="6">
    <location>
        <begin position="1"/>
        <end position="34"/>
    </location>
</feature>
<evidence type="ECO:0000256" key="4">
    <source>
        <dbReference type="ARBA" id="ARBA00023136"/>
    </source>
</evidence>
<evidence type="ECO:0000256" key="1">
    <source>
        <dbReference type="ARBA" id="ARBA00004173"/>
    </source>
</evidence>
<dbReference type="Proteomes" id="UP000272025">
    <property type="component" value="Unassembled WGS sequence"/>
</dbReference>
<keyword evidence="2" id="KW-0812">Transmembrane</keyword>
<dbReference type="EMBL" id="ML119062">
    <property type="protein sequence ID" value="ROT35039.1"/>
    <property type="molecule type" value="Genomic_DNA"/>
</dbReference>
<dbReference type="RefSeq" id="XP_028462845.1">
    <property type="nucleotide sequence ID" value="XM_028610883.1"/>
</dbReference>
<dbReference type="GO" id="GO:0005739">
    <property type="term" value="C:mitochondrion"/>
    <property type="evidence" value="ECO:0007669"/>
    <property type="project" value="UniProtKB-SubCell"/>
</dbReference>
<keyword evidence="8" id="KW-1185">Reference proteome</keyword>
<feature type="compositionally biased region" description="Basic and acidic residues" evidence="5">
    <location>
        <begin position="124"/>
        <end position="133"/>
    </location>
</feature>
<gene>
    <name evidence="7" type="ORF">SODALDRAFT_329243</name>
</gene>
<comment type="subcellular location">
    <subcellularLocation>
        <location evidence="1">Mitochondrion</location>
    </subcellularLocation>
</comment>